<dbReference type="Proteomes" id="UP001595533">
    <property type="component" value="Unassembled WGS sequence"/>
</dbReference>
<gene>
    <name evidence="1" type="ORF">ACFODZ_10615</name>
</gene>
<evidence type="ECO:0000313" key="1">
    <source>
        <dbReference type="EMBL" id="MFC3194690.1"/>
    </source>
</evidence>
<accession>A0ABV7J969</accession>
<dbReference type="EMBL" id="JBHRTS010000005">
    <property type="protein sequence ID" value="MFC3194690.1"/>
    <property type="molecule type" value="Genomic_DNA"/>
</dbReference>
<name>A0ABV7J969_9GAMM</name>
<sequence>MNTKHTIWCLQALTYQADAADINWVEDMSGDWFNNTNWVQDQVPLPGDRVLFTDSQIFDPPLEVNIDNAGLGVVQFNDSLLLNDKIVFVDASAGGQPEDVDDGLFFDVIQANGGGGVEVVFNVPVTANLMSSIRHGAVFNQPFSIDVIEAISKHQDKWQLNAPGITPIKRLFIDEDRGPDGDTIDGFFQINADQTINDLELVWGSLQVGPDVTLTIGHLIYHVFTEQPDNNNLSPIIIGENSRIQVEKLSLIDVLSGDVITTENGTLGSADNPDVDINSPIVEGAGIIVVCGPSIFANNFDQSPETCGN</sequence>
<comment type="caution">
    <text evidence="1">The sequence shown here is derived from an EMBL/GenBank/DDBJ whole genome shotgun (WGS) entry which is preliminary data.</text>
</comment>
<keyword evidence="2" id="KW-1185">Reference proteome</keyword>
<evidence type="ECO:0000313" key="2">
    <source>
        <dbReference type="Proteomes" id="UP001595533"/>
    </source>
</evidence>
<protein>
    <submittedName>
        <fullName evidence="1">Uncharacterized protein</fullName>
    </submittedName>
</protein>
<reference evidence="2" key="1">
    <citation type="journal article" date="2019" name="Int. J. Syst. Evol. Microbiol.">
        <title>The Global Catalogue of Microorganisms (GCM) 10K type strain sequencing project: providing services to taxonomists for standard genome sequencing and annotation.</title>
        <authorList>
            <consortium name="The Broad Institute Genomics Platform"/>
            <consortium name="The Broad Institute Genome Sequencing Center for Infectious Disease"/>
            <person name="Wu L."/>
            <person name="Ma J."/>
        </authorList>
    </citation>
    <scope>NUCLEOTIDE SEQUENCE [LARGE SCALE GENOMIC DNA]</scope>
    <source>
        <strain evidence="2">KCTC 42953</strain>
    </source>
</reference>
<organism evidence="1 2">
    <name type="scientific">Marinicella sediminis</name>
    <dbReference type="NCBI Taxonomy" id="1792834"/>
    <lineage>
        <taxon>Bacteria</taxon>
        <taxon>Pseudomonadati</taxon>
        <taxon>Pseudomonadota</taxon>
        <taxon>Gammaproteobacteria</taxon>
        <taxon>Lysobacterales</taxon>
        <taxon>Marinicellaceae</taxon>
        <taxon>Marinicella</taxon>
    </lineage>
</organism>
<proteinExistence type="predicted"/>
<dbReference type="RefSeq" id="WP_077410743.1">
    <property type="nucleotide sequence ID" value="NZ_JBHRTS010000005.1"/>
</dbReference>